<feature type="domain" description="Thioredoxin" evidence="3">
    <location>
        <begin position="109"/>
        <end position="226"/>
    </location>
</feature>
<organism evidence="4 5">
    <name type="scientific">Sphingobacterium alimentarium</name>
    <dbReference type="NCBI Taxonomy" id="797292"/>
    <lineage>
        <taxon>Bacteria</taxon>
        <taxon>Pseudomonadati</taxon>
        <taxon>Bacteroidota</taxon>
        <taxon>Sphingobacteriia</taxon>
        <taxon>Sphingobacteriales</taxon>
        <taxon>Sphingobacteriaceae</taxon>
        <taxon>Sphingobacterium</taxon>
    </lineage>
</organism>
<evidence type="ECO:0000259" key="3">
    <source>
        <dbReference type="PROSITE" id="PS51352"/>
    </source>
</evidence>
<dbReference type="SUPFAM" id="SSF52821">
    <property type="entry name" value="Rhodanese/Cell cycle control phosphatase"/>
    <property type="match status" value="1"/>
</dbReference>
<dbReference type="InterPro" id="IPR017937">
    <property type="entry name" value="Thioredoxin_CS"/>
</dbReference>
<comment type="caution">
    <text evidence="4">The sequence shown here is derived from an EMBL/GenBank/DDBJ whole genome shotgun (WGS) entry which is preliminary data.</text>
</comment>
<dbReference type="PANTHER" id="PTHR43031">
    <property type="entry name" value="FAD-DEPENDENT OXIDOREDUCTASE"/>
    <property type="match status" value="1"/>
</dbReference>
<dbReference type="SUPFAM" id="SSF52833">
    <property type="entry name" value="Thioredoxin-like"/>
    <property type="match status" value="1"/>
</dbReference>
<dbReference type="CDD" id="cd00158">
    <property type="entry name" value="RHOD"/>
    <property type="match status" value="1"/>
</dbReference>
<evidence type="ECO:0000256" key="1">
    <source>
        <dbReference type="ARBA" id="ARBA00023284"/>
    </source>
</evidence>
<dbReference type="OrthoDB" id="9808735at2"/>
<dbReference type="InterPro" id="IPR013766">
    <property type="entry name" value="Thioredoxin_domain"/>
</dbReference>
<dbReference type="Gene3D" id="3.40.250.10">
    <property type="entry name" value="Rhodanese-like domain"/>
    <property type="match status" value="1"/>
</dbReference>
<evidence type="ECO:0000259" key="2">
    <source>
        <dbReference type="PROSITE" id="PS50206"/>
    </source>
</evidence>
<dbReference type="Proteomes" id="UP000295197">
    <property type="component" value="Unassembled WGS sequence"/>
</dbReference>
<keyword evidence="1" id="KW-0676">Redox-active center</keyword>
<accession>A0A4R3VUZ0</accession>
<dbReference type="EMBL" id="SMBZ01000008">
    <property type="protein sequence ID" value="TCV18766.1"/>
    <property type="molecule type" value="Genomic_DNA"/>
</dbReference>
<reference evidence="4 5" key="1">
    <citation type="submission" date="2019-03" db="EMBL/GenBank/DDBJ databases">
        <title>Genomic Encyclopedia of Type Strains, Phase IV (KMG-IV): sequencing the most valuable type-strain genomes for metagenomic binning, comparative biology and taxonomic classification.</title>
        <authorList>
            <person name="Goeker M."/>
        </authorList>
    </citation>
    <scope>NUCLEOTIDE SEQUENCE [LARGE SCALE GENOMIC DNA]</scope>
    <source>
        <strain evidence="4 5">DSM 22362</strain>
    </source>
</reference>
<dbReference type="PROSITE" id="PS00194">
    <property type="entry name" value="THIOREDOXIN_1"/>
    <property type="match status" value="1"/>
</dbReference>
<dbReference type="Pfam" id="PF00581">
    <property type="entry name" value="Rhodanese"/>
    <property type="match status" value="1"/>
</dbReference>
<dbReference type="PROSITE" id="PS50206">
    <property type="entry name" value="RHODANESE_3"/>
    <property type="match status" value="1"/>
</dbReference>
<dbReference type="PANTHER" id="PTHR43031:SF1">
    <property type="entry name" value="PYRIDINE NUCLEOTIDE-DISULPHIDE OXIDOREDUCTASE"/>
    <property type="match status" value="1"/>
</dbReference>
<sequence length="226" mass="25714">MRHLLTAISIFIACTTFAQTKISNDQALKKIKKTGVQLLDVRTENEYDLNHIPNAININWNKQDQFAEISNKLNKKKPVYLYCKSGNRSAKAAKYLTEQGFRVFDIQGGVIDWQKSNLPLVTTEEELTNLTLKEFKAFIKYHPKVLVDFYADWCVPCKEMAPIIADVASQHKDTVKVLKINTDLNKTLVKQMGISGIPQISIYKFGKETWTTTGLTDLETLQKAIN</sequence>
<dbReference type="PROSITE" id="PS51352">
    <property type="entry name" value="THIOREDOXIN_2"/>
    <property type="match status" value="1"/>
</dbReference>
<dbReference type="CDD" id="cd02947">
    <property type="entry name" value="TRX_family"/>
    <property type="match status" value="1"/>
</dbReference>
<proteinExistence type="predicted"/>
<evidence type="ECO:0000313" key="5">
    <source>
        <dbReference type="Proteomes" id="UP000295197"/>
    </source>
</evidence>
<name>A0A4R3VUZ0_9SPHI</name>
<dbReference type="RefSeq" id="WP_132776966.1">
    <property type="nucleotide sequence ID" value="NZ_SMBZ01000008.1"/>
</dbReference>
<dbReference type="Gene3D" id="3.40.30.10">
    <property type="entry name" value="Glutaredoxin"/>
    <property type="match status" value="1"/>
</dbReference>
<dbReference type="PRINTS" id="PR00421">
    <property type="entry name" value="THIOREDOXIN"/>
</dbReference>
<dbReference type="AlphaFoldDB" id="A0A4R3VUZ0"/>
<keyword evidence="5" id="KW-1185">Reference proteome</keyword>
<feature type="domain" description="Rhodanese" evidence="2">
    <location>
        <begin position="32"/>
        <end position="122"/>
    </location>
</feature>
<gene>
    <name evidence="4" type="ORF">EDC17_100814</name>
</gene>
<dbReference type="InterPro" id="IPR036249">
    <property type="entry name" value="Thioredoxin-like_sf"/>
</dbReference>
<dbReference type="InterPro" id="IPR001763">
    <property type="entry name" value="Rhodanese-like_dom"/>
</dbReference>
<dbReference type="InterPro" id="IPR050229">
    <property type="entry name" value="GlpE_sulfurtransferase"/>
</dbReference>
<dbReference type="Pfam" id="PF00085">
    <property type="entry name" value="Thioredoxin"/>
    <property type="match status" value="1"/>
</dbReference>
<dbReference type="InterPro" id="IPR036873">
    <property type="entry name" value="Rhodanese-like_dom_sf"/>
</dbReference>
<protein>
    <submittedName>
        <fullName evidence="4">Thioredoxin</fullName>
    </submittedName>
</protein>
<evidence type="ECO:0000313" key="4">
    <source>
        <dbReference type="EMBL" id="TCV18766.1"/>
    </source>
</evidence>
<dbReference type="SMART" id="SM00450">
    <property type="entry name" value="RHOD"/>
    <property type="match status" value="1"/>
</dbReference>